<dbReference type="SUPFAM" id="SSF53474">
    <property type="entry name" value="alpha/beta-Hydrolases"/>
    <property type="match status" value="1"/>
</dbReference>
<dbReference type="Pfam" id="PF12146">
    <property type="entry name" value="Hydrolase_4"/>
    <property type="match status" value="1"/>
</dbReference>
<keyword evidence="1" id="KW-0732">Signal</keyword>
<evidence type="ECO:0000313" key="4">
    <source>
        <dbReference type="Proteomes" id="UP001430306"/>
    </source>
</evidence>
<feature type="signal peptide" evidence="1">
    <location>
        <begin position="1"/>
        <end position="36"/>
    </location>
</feature>
<evidence type="ECO:0000259" key="2">
    <source>
        <dbReference type="Pfam" id="PF12146"/>
    </source>
</evidence>
<sequence length="311" mass="34821">MNTHAMHSQRSSIQRWTLIGCAAFFSLAFLAPNAFAQRDKRKDDPALKPRPVKLKSKDNVELNAFYFPSKEGKNAIPVLVVHEWKGQASPYKKFCVSLNGAGFAVLFLEYRGHGNSKQYTTPSGEKEDFNVSRMGKRDIQSIIQYDMEEAKQFLKQENNEGRLNLNALTVVGIQQGAIMASHWAVRDWGFPSVGRMKQGQDVKALVYISPLKNFHGLTIDSTMRDRNVGMLPTMIVAGSESPESDEAKRLDGRLSALRKRARVDGPELKMANTTLSGPALIYEVPSVTSDIAKFIKDNVPVSESENEWIER</sequence>
<reference evidence="3" key="1">
    <citation type="submission" date="2021-11" db="EMBL/GenBank/DDBJ databases">
        <title>Genome sequence.</title>
        <authorList>
            <person name="Sun Q."/>
        </authorList>
    </citation>
    <scope>NUCLEOTIDE SEQUENCE</scope>
    <source>
        <strain evidence="3">JC740</strain>
    </source>
</reference>
<evidence type="ECO:0000256" key="1">
    <source>
        <dbReference type="SAM" id="SignalP"/>
    </source>
</evidence>
<proteinExistence type="predicted"/>
<organism evidence="3 4">
    <name type="scientific">Rhodopirellula halodulae</name>
    <dbReference type="NCBI Taxonomy" id="2894198"/>
    <lineage>
        <taxon>Bacteria</taxon>
        <taxon>Pseudomonadati</taxon>
        <taxon>Planctomycetota</taxon>
        <taxon>Planctomycetia</taxon>
        <taxon>Pirellulales</taxon>
        <taxon>Pirellulaceae</taxon>
        <taxon>Rhodopirellula</taxon>
    </lineage>
</organism>
<keyword evidence="3" id="KW-0378">Hydrolase</keyword>
<dbReference type="GO" id="GO:0016787">
    <property type="term" value="F:hydrolase activity"/>
    <property type="evidence" value="ECO:0007669"/>
    <property type="project" value="UniProtKB-KW"/>
</dbReference>
<keyword evidence="4" id="KW-1185">Reference proteome</keyword>
<accession>A0ABS8NIM4</accession>
<dbReference type="RefSeq" id="WP_230274364.1">
    <property type="nucleotide sequence ID" value="NZ_JAJKFW010000024.1"/>
</dbReference>
<feature type="chain" id="PRO_5046784027" evidence="1">
    <location>
        <begin position="37"/>
        <end position="311"/>
    </location>
</feature>
<comment type="caution">
    <text evidence="3">The sequence shown here is derived from an EMBL/GenBank/DDBJ whole genome shotgun (WGS) entry which is preliminary data.</text>
</comment>
<protein>
    <submittedName>
        <fullName evidence="3">Alpha/beta hydrolase</fullName>
    </submittedName>
</protein>
<dbReference type="InterPro" id="IPR022742">
    <property type="entry name" value="Hydrolase_4"/>
</dbReference>
<feature type="domain" description="Serine aminopeptidase S33" evidence="2">
    <location>
        <begin position="78"/>
        <end position="210"/>
    </location>
</feature>
<name>A0ABS8NIM4_9BACT</name>
<dbReference type="EMBL" id="JAJKFW010000024">
    <property type="protein sequence ID" value="MCC9643407.1"/>
    <property type="molecule type" value="Genomic_DNA"/>
</dbReference>
<dbReference type="Proteomes" id="UP001430306">
    <property type="component" value="Unassembled WGS sequence"/>
</dbReference>
<dbReference type="Gene3D" id="3.40.50.1820">
    <property type="entry name" value="alpha/beta hydrolase"/>
    <property type="match status" value="1"/>
</dbReference>
<dbReference type="InterPro" id="IPR029058">
    <property type="entry name" value="AB_hydrolase_fold"/>
</dbReference>
<evidence type="ECO:0000313" key="3">
    <source>
        <dbReference type="EMBL" id="MCC9643407.1"/>
    </source>
</evidence>
<gene>
    <name evidence="3" type="ORF">LOC71_14070</name>
</gene>